<evidence type="ECO:0000313" key="3">
    <source>
        <dbReference type="EMBL" id="SHJ21797.1"/>
    </source>
</evidence>
<keyword evidence="1" id="KW-0175">Coiled coil</keyword>
<dbReference type="STRING" id="1122189.SAMN02745165_01842"/>
<evidence type="ECO:0000313" key="4">
    <source>
        <dbReference type="Proteomes" id="UP000184171"/>
    </source>
</evidence>
<dbReference type="EMBL" id="FQZT01000005">
    <property type="protein sequence ID" value="SHJ21797.1"/>
    <property type="molecule type" value="Genomic_DNA"/>
</dbReference>
<organism evidence="3 4">
    <name type="scientific">Malonomonas rubra DSM 5091</name>
    <dbReference type="NCBI Taxonomy" id="1122189"/>
    <lineage>
        <taxon>Bacteria</taxon>
        <taxon>Pseudomonadati</taxon>
        <taxon>Thermodesulfobacteriota</taxon>
        <taxon>Desulfuromonadia</taxon>
        <taxon>Desulfuromonadales</taxon>
        <taxon>Geopsychrobacteraceae</taxon>
        <taxon>Malonomonas</taxon>
    </lineage>
</organism>
<dbReference type="OrthoDB" id="9938607at2"/>
<protein>
    <submittedName>
        <fullName evidence="3">Uncharacterized protein</fullName>
    </submittedName>
</protein>
<feature type="signal peptide" evidence="2">
    <location>
        <begin position="1"/>
        <end position="21"/>
    </location>
</feature>
<dbReference type="Proteomes" id="UP000184171">
    <property type="component" value="Unassembled WGS sequence"/>
</dbReference>
<reference evidence="3 4" key="1">
    <citation type="submission" date="2016-11" db="EMBL/GenBank/DDBJ databases">
        <authorList>
            <person name="Jaros S."/>
            <person name="Januszkiewicz K."/>
            <person name="Wedrychowicz H."/>
        </authorList>
    </citation>
    <scope>NUCLEOTIDE SEQUENCE [LARGE SCALE GENOMIC DNA]</scope>
    <source>
        <strain evidence="3 4">DSM 5091</strain>
    </source>
</reference>
<name>A0A1M6HHW1_MALRU</name>
<evidence type="ECO:0000256" key="2">
    <source>
        <dbReference type="SAM" id="SignalP"/>
    </source>
</evidence>
<evidence type="ECO:0000256" key="1">
    <source>
        <dbReference type="SAM" id="Coils"/>
    </source>
</evidence>
<feature type="coiled-coil region" evidence="1">
    <location>
        <begin position="76"/>
        <end position="117"/>
    </location>
</feature>
<proteinExistence type="predicted"/>
<gene>
    <name evidence="3" type="ORF">SAMN02745165_01842</name>
</gene>
<keyword evidence="2" id="KW-0732">Signal</keyword>
<dbReference type="RefSeq" id="WP_072908102.1">
    <property type="nucleotide sequence ID" value="NZ_FQZT01000005.1"/>
</dbReference>
<accession>A0A1M6HHW1</accession>
<feature type="chain" id="PRO_5012206610" evidence="2">
    <location>
        <begin position="22"/>
        <end position="171"/>
    </location>
</feature>
<keyword evidence="4" id="KW-1185">Reference proteome</keyword>
<dbReference type="AlphaFoldDB" id="A0A1M6HHW1"/>
<sequence length="171" mass="20307">MLKKMTMSLLICFCFSLTAFANEEAEIIALEIRNLSTSVDRLTQLLYEQGQQKEQNEILRKLDIAVAYLNFRSRRIEMLERDRQNNQTSKNRLEDILQQLESRLEQLEDENIGEQDEDNLAAQNDTREQINMFKQRLARIDESLFDFDNQIVELRNQLDDVESFVERNLEL</sequence>